<dbReference type="SUPFAM" id="SSF55729">
    <property type="entry name" value="Acyl-CoA N-acyltransferases (Nat)"/>
    <property type="match status" value="1"/>
</dbReference>
<dbReference type="PANTHER" id="PTHR12046">
    <property type="entry name" value="HISTONE ACETYLTRANSFERASE TYPE B CATALYTIC SUBUNIT"/>
    <property type="match status" value="1"/>
</dbReference>
<reference evidence="1" key="1">
    <citation type="submission" date="2015-12" db="EMBL/GenBank/DDBJ databases">
        <title>Update maize B73 reference genome by single molecule sequencing technologies.</title>
        <authorList>
            <consortium name="Maize Genome Sequencing Project"/>
            <person name="Ware D."/>
        </authorList>
    </citation>
    <scope>NUCLEOTIDE SEQUENCE</scope>
    <source>
        <tissue evidence="1">Seedling</tissue>
    </source>
</reference>
<dbReference type="GO" id="GO:0005634">
    <property type="term" value="C:nucleus"/>
    <property type="evidence" value="ECO:0007669"/>
    <property type="project" value="InterPro"/>
</dbReference>
<dbReference type="ExpressionAtlas" id="A0A1D6P0T2">
    <property type="expression patterns" value="baseline"/>
</dbReference>
<accession>A0A1D6P0T2</accession>
<dbReference type="AlphaFoldDB" id="A0A1D6P0T2"/>
<proteinExistence type="predicted"/>
<dbReference type="STRING" id="4577.A0A1D6P0T2"/>
<dbReference type="Gene3D" id="3.40.630.30">
    <property type="match status" value="1"/>
</dbReference>
<dbReference type="GO" id="GO:0031509">
    <property type="term" value="P:subtelomeric heterochromatin formation"/>
    <property type="evidence" value="ECO:0007669"/>
    <property type="project" value="InterPro"/>
</dbReference>
<evidence type="ECO:0000313" key="1">
    <source>
        <dbReference type="EMBL" id="AQL03692.1"/>
    </source>
</evidence>
<keyword evidence="1" id="KW-0808">Transferase</keyword>
<dbReference type="GO" id="GO:0004402">
    <property type="term" value="F:histone acetyltransferase activity"/>
    <property type="evidence" value="ECO:0007669"/>
    <property type="project" value="InterPro"/>
</dbReference>
<dbReference type="FunFam" id="3.40.630.30:FF:000404">
    <property type="entry name" value="Histone acetyltransferase type B catalytic subunit"/>
    <property type="match status" value="1"/>
</dbReference>
<gene>
    <name evidence="1" type="ORF">ZEAMMB73_Zm00001d046065</name>
</gene>
<dbReference type="InterPro" id="IPR016181">
    <property type="entry name" value="Acyl_CoA_acyltransferase"/>
</dbReference>
<dbReference type="GO" id="GO:0000781">
    <property type="term" value="C:chromosome, telomeric region"/>
    <property type="evidence" value="ECO:0007669"/>
    <property type="project" value="GOC"/>
</dbReference>
<sequence>MRIEAEGRWVGMRIPESKDSDVEDAVPINFEIDLYIIPRLFELNSKVVLHFFYSRLVPLVLLLVEGSTPIDIGEHGCEMLLVVKKATQESGSKFELLGFAAVHNFYHYPESIRLRISQDDQVAEIQAQGLSKDFVQWVNQGEAFWY</sequence>
<dbReference type="EMBL" id="CM000785">
    <property type="protein sequence ID" value="AQL03692.1"/>
    <property type="molecule type" value="Genomic_DNA"/>
</dbReference>
<protein>
    <submittedName>
        <fullName evidence="1">Histone acetyltransferase type B catalytic subunit</fullName>
    </submittedName>
</protein>
<organism evidence="1">
    <name type="scientific">Zea mays</name>
    <name type="common">Maize</name>
    <dbReference type="NCBI Taxonomy" id="4577"/>
    <lineage>
        <taxon>Eukaryota</taxon>
        <taxon>Viridiplantae</taxon>
        <taxon>Streptophyta</taxon>
        <taxon>Embryophyta</taxon>
        <taxon>Tracheophyta</taxon>
        <taxon>Spermatophyta</taxon>
        <taxon>Magnoliopsida</taxon>
        <taxon>Liliopsida</taxon>
        <taxon>Poales</taxon>
        <taxon>Poaceae</taxon>
        <taxon>PACMAD clade</taxon>
        <taxon>Panicoideae</taxon>
        <taxon>Andropogonodae</taxon>
        <taxon>Andropogoneae</taxon>
        <taxon>Tripsacinae</taxon>
        <taxon>Zea</taxon>
    </lineage>
</organism>
<dbReference type="InterPro" id="IPR017380">
    <property type="entry name" value="Hist_AcTrfase_B-typ_cat-su"/>
</dbReference>
<name>A0A1D6P0T2_MAIZE</name>
<dbReference type="InParanoid" id="A0A1D6P0T2"/>
<dbReference type="SMR" id="A0A1D6P0T2"/>